<evidence type="ECO:0000313" key="4">
    <source>
        <dbReference type="Proteomes" id="UP001470230"/>
    </source>
</evidence>
<comment type="caution">
    <text evidence="3">The sequence shown here is derived from an EMBL/GenBank/DDBJ whole genome shotgun (WGS) entry which is preliminary data.</text>
</comment>
<proteinExistence type="predicted"/>
<evidence type="ECO:0000313" key="3">
    <source>
        <dbReference type="EMBL" id="KAK8842828.1"/>
    </source>
</evidence>
<feature type="transmembrane region" description="Helical" evidence="2">
    <location>
        <begin position="104"/>
        <end position="126"/>
    </location>
</feature>
<evidence type="ECO:0000256" key="1">
    <source>
        <dbReference type="SAM" id="MobiDB-lite"/>
    </source>
</evidence>
<keyword evidence="2" id="KW-1133">Transmembrane helix</keyword>
<accession>A0ABR2H9E1</accession>
<keyword evidence="2" id="KW-0472">Membrane</keyword>
<keyword evidence="2" id="KW-0812">Transmembrane</keyword>
<feature type="region of interest" description="Disordered" evidence="1">
    <location>
        <begin position="180"/>
        <end position="199"/>
    </location>
</feature>
<reference evidence="3 4" key="1">
    <citation type="submission" date="2024-04" db="EMBL/GenBank/DDBJ databases">
        <title>Tritrichomonas musculus Genome.</title>
        <authorList>
            <person name="Alves-Ferreira E."/>
            <person name="Grigg M."/>
            <person name="Lorenzi H."/>
            <person name="Galac M."/>
        </authorList>
    </citation>
    <scope>NUCLEOTIDE SEQUENCE [LARGE SCALE GENOMIC DNA]</scope>
    <source>
        <strain evidence="3 4">EAF2021</strain>
    </source>
</reference>
<keyword evidence="4" id="KW-1185">Reference proteome</keyword>
<dbReference type="EMBL" id="JAPFFF010000037">
    <property type="protein sequence ID" value="KAK8842828.1"/>
    <property type="molecule type" value="Genomic_DNA"/>
</dbReference>
<gene>
    <name evidence="3" type="ORF">M9Y10_025694</name>
</gene>
<evidence type="ECO:0000256" key="2">
    <source>
        <dbReference type="SAM" id="Phobius"/>
    </source>
</evidence>
<organism evidence="3 4">
    <name type="scientific">Tritrichomonas musculus</name>
    <dbReference type="NCBI Taxonomy" id="1915356"/>
    <lineage>
        <taxon>Eukaryota</taxon>
        <taxon>Metamonada</taxon>
        <taxon>Parabasalia</taxon>
        <taxon>Tritrichomonadida</taxon>
        <taxon>Tritrichomonadidae</taxon>
        <taxon>Tritrichomonas</taxon>
    </lineage>
</organism>
<protein>
    <submittedName>
        <fullName evidence="3">Uncharacterized protein</fullName>
    </submittedName>
</protein>
<sequence length="199" mass="22561">MFFSLFLIIGYSIAIPPRNIFVGESSASTFKLHKLNRSRNVQKISKKDIQLNIPHHEIPKNLIHVEEDNEYTNSDANEVPPLLPTRATEEIIHRDSGGSLRFKVVTYVGLTMIVIILCLFIVWKFCPRSCFCGRGQSEDLNGEIGIESGIVDVNGQIQIDTIDQNENDFNLETINASDDENKNQINDIKEKDETQNNDI</sequence>
<name>A0ABR2H9E1_9EUKA</name>
<dbReference type="Proteomes" id="UP001470230">
    <property type="component" value="Unassembled WGS sequence"/>
</dbReference>